<evidence type="ECO:0000256" key="2">
    <source>
        <dbReference type="ARBA" id="ARBA00008488"/>
    </source>
</evidence>
<keyword evidence="7" id="KW-0479">Metal-binding</keyword>
<keyword evidence="3" id="KW-1003">Cell membrane</keyword>
<feature type="transmembrane region" description="Helical" evidence="8">
    <location>
        <begin position="195"/>
        <end position="219"/>
    </location>
</feature>
<keyword evidence="7" id="KW-0862">Zinc</keyword>
<organism evidence="9 10">
    <name type="scientific">Clostridium cavendishii DSM 21758</name>
    <dbReference type="NCBI Taxonomy" id="1121302"/>
    <lineage>
        <taxon>Bacteria</taxon>
        <taxon>Bacillati</taxon>
        <taxon>Bacillota</taxon>
        <taxon>Clostridia</taxon>
        <taxon>Eubacteriales</taxon>
        <taxon>Clostridiaceae</taxon>
        <taxon>Clostridium</taxon>
    </lineage>
</organism>
<feature type="transmembrane region" description="Helical" evidence="8">
    <location>
        <begin position="12"/>
        <end position="30"/>
    </location>
</feature>
<dbReference type="GO" id="GO:0046872">
    <property type="term" value="F:metal ion binding"/>
    <property type="evidence" value="ECO:0007669"/>
    <property type="project" value="UniProtKB-KW"/>
</dbReference>
<evidence type="ECO:0000256" key="5">
    <source>
        <dbReference type="ARBA" id="ARBA00022989"/>
    </source>
</evidence>
<dbReference type="EMBL" id="FQZB01000004">
    <property type="protein sequence ID" value="SHI64928.1"/>
    <property type="molecule type" value="Genomic_DNA"/>
</dbReference>
<dbReference type="NCBIfam" id="TIGR01065">
    <property type="entry name" value="hlyIII"/>
    <property type="match status" value="1"/>
</dbReference>
<dbReference type="RefSeq" id="WP_072985074.1">
    <property type="nucleotide sequence ID" value="NZ_FQZB01000004.1"/>
</dbReference>
<feature type="transmembrane region" description="Helical" evidence="8">
    <location>
        <begin position="162"/>
        <end position="183"/>
    </location>
</feature>
<dbReference type="Proteomes" id="UP000184310">
    <property type="component" value="Unassembled WGS sequence"/>
</dbReference>
<accession>A0A1M6CW20</accession>
<dbReference type="InterPro" id="IPR005744">
    <property type="entry name" value="Hy-lIII"/>
</dbReference>
<dbReference type="Pfam" id="PF03006">
    <property type="entry name" value="HlyIII"/>
    <property type="match status" value="1"/>
</dbReference>
<keyword evidence="10" id="KW-1185">Reference proteome</keyword>
<name>A0A1M6CW20_9CLOT</name>
<keyword evidence="4 8" id="KW-0812">Transmembrane</keyword>
<evidence type="ECO:0000256" key="4">
    <source>
        <dbReference type="ARBA" id="ARBA00022692"/>
    </source>
</evidence>
<dbReference type="OrthoDB" id="9813689at2"/>
<dbReference type="AlphaFoldDB" id="A0A1M6CW20"/>
<comment type="similarity">
    <text evidence="2">Belongs to the UPF0073 (Hly-III) family.</text>
</comment>
<evidence type="ECO:0000256" key="8">
    <source>
        <dbReference type="SAM" id="Phobius"/>
    </source>
</evidence>
<dbReference type="GO" id="GO:0005886">
    <property type="term" value="C:plasma membrane"/>
    <property type="evidence" value="ECO:0007669"/>
    <property type="project" value="UniProtKB-SubCell"/>
</dbReference>
<evidence type="ECO:0000256" key="3">
    <source>
        <dbReference type="ARBA" id="ARBA00022475"/>
    </source>
</evidence>
<proteinExistence type="inferred from homology"/>
<dbReference type="GO" id="GO:0140911">
    <property type="term" value="F:pore-forming activity"/>
    <property type="evidence" value="ECO:0007669"/>
    <property type="project" value="InterPro"/>
</dbReference>
<feature type="binding site" evidence="7">
    <location>
        <position position="196"/>
    </location>
    <ligand>
        <name>Zn(2+)</name>
        <dbReference type="ChEBI" id="CHEBI:29105"/>
    </ligand>
</feature>
<dbReference type="PANTHER" id="PTHR20855">
    <property type="entry name" value="ADIPOR/PROGESTIN RECEPTOR-RELATED"/>
    <property type="match status" value="1"/>
</dbReference>
<dbReference type="STRING" id="1121302.SAMN02745163_00562"/>
<gene>
    <name evidence="9" type="ORF">SAMN02745163_00562</name>
</gene>
<feature type="binding site" evidence="7">
    <location>
        <position position="200"/>
    </location>
    <ligand>
        <name>Zn(2+)</name>
        <dbReference type="ChEBI" id="CHEBI:29105"/>
    </ligand>
</feature>
<sequence>MEKFFREPINGFTHLFGALLSIVGLIAMIVKVNSSPLISNNFALALTSVIIFGVSLILLYTASATYHLAKASDKILSFLRRLDHSMIFILIGGSYMPFCLLALDGTTRIIFTTAIAALTLGGVLFKMIWFKCPRWISTALYIGMGWMAVFVIYPLYTSISFVGVSWLIGGGILYTIGGIIYGAKPKFLTFKHLGFHEIFHIFILLGSLAHFFCIFTYVLN</sequence>
<keyword evidence="5 8" id="KW-1133">Transmembrane helix</keyword>
<evidence type="ECO:0000256" key="6">
    <source>
        <dbReference type="ARBA" id="ARBA00023136"/>
    </source>
</evidence>
<dbReference type="InterPro" id="IPR004254">
    <property type="entry name" value="AdipoR/HlyIII-related"/>
</dbReference>
<feature type="transmembrane region" description="Helical" evidence="8">
    <location>
        <begin position="42"/>
        <end position="61"/>
    </location>
</feature>
<evidence type="ECO:0000256" key="1">
    <source>
        <dbReference type="ARBA" id="ARBA00004651"/>
    </source>
</evidence>
<feature type="transmembrane region" description="Helical" evidence="8">
    <location>
        <begin position="135"/>
        <end position="156"/>
    </location>
</feature>
<feature type="transmembrane region" description="Helical" evidence="8">
    <location>
        <begin position="109"/>
        <end position="128"/>
    </location>
</feature>
<dbReference type="PANTHER" id="PTHR20855:SF3">
    <property type="entry name" value="LD03007P"/>
    <property type="match status" value="1"/>
</dbReference>
<protein>
    <submittedName>
        <fullName evidence="9">Hemolysin III</fullName>
    </submittedName>
</protein>
<evidence type="ECO:0000313" key="10">
    <source>
        <dbReference type="Proteomes" id="UP000184310"/>
    </source>
</evidence>
<feature type="transmembrane region" description="Helical" evidence="8">
    <location>
        <begin position="82"/>
        <end position="103"/>
    </location>
</feature>
<reference evidence="9 10" key="1">
    <citation type="submission" date="2016-11" db="EMBL/GenBank/DDBJ databases">
        <authorList>
            <person name="Jaros S."/>
            <person name="Januszkiewicz K."/>
            <person name="Wedrychowicz H."/>
        </authorList>
    </citation>
    <scope>NUCLEOTIDE SEQUENCE [LARGE SCALE GENOMIC DNA]</scope>
    <source>
        <strain evidence="9 10">DSM 21758</strain>
    </source>
</reference>
<comment type="subcellular location">
    <subcellularLocation>
        <location evidence="1">Cell membrane</location>
        <topology evidence="1">Multi-pass membrane protein</topology>
    </subcellularLocation>
</comment>
<evidence type="ECO:0000313" key="9">
    <source>
        <dbReference type="EMBL" id="SHI64928.1"/>
    </source>
</evidence>
<keyword evidence="6 8" id="KW-0472">Membrane</keyword>
<feature type="binding site" evidence="7">
    <location>
        <position position="67"/>
    </location>
    <ligand>
        <name>Zn(2+)</name>
        <dbReference type="ChEBI" id="CHEBI:29105"/>
    </ligand>
</feature>
<evidence type="ECO:0000256" key="7">
    <source>
        <dbReference type="PIRSR" id="PIRSR604254-1"/>
    </source>
</evidence>